<evidence type="ECO:0000313" key="2">
    <source>
        <dbReference type="Proteomes" id="UP000249135"/>
    </source>
</evidence>
<sequence length="485" mass="51698">MNPILGFMPDADPTTAGVLTDCQHLVPFEAGFRGAPAPVSAQVNALAAACRGAVVATQLGGTRRVFAGTQTKLYELAGTSWTDRSKAGSYTGSVESRWSFCQFGDTTIASNLVDAMQFSTAGAFADLAGAPKAKIVVSASNNFVIAFNTNDGTYGVSPDRWWCCAQGDQTSWAPSVATGATTGRLVAVEGALQAALPLGDYVVAYKARGIFLGQFVGASQGSWAWTLIRGAEAGAVGMEAVCDIGGVHFYASNEDFWLFDGTTPVSIGDGVVRRWWTENSSALYRYRTSVSFDKRNSLVRVRYASKTSTGALDRCLVYHTKRKQWGVDDMVVQANLNYIAPGVTIDGLASYAATIDGLPNVPLDSPFWMGGGETPAFFDSANTLQSLAGACGASSFTTGDIGDDDVVTMIERFRVRYTQAPATATATGLRKWSEGEQLVPDAMCALNDGKFDLQQSGRWHRVRVDMTGDHSETLYAPKLIQVGGR</sequence>
<proteinExistence type="predicted"/>
<comment type="caution">
    <text evidence="1">The sequence shown here is derived from an EMBL/GenBank/DDBJ whole genome shotgun (WGS) entry which is preliminary data.</text>
</comment>
<name>A0A2W5ST75_VARPD</name>
<dbReference type="EMBL" id="QFPP01000007">
    <property type="protein sequence ID" value="PZQ77940.1"/>
    <property type="molecule type" value="Genomic_DNA"/>
</dbReference>
<gene>
    <name evidence="1" type="ORF">DI563_01925</name>
</gene>
<dbReference type="Proteomes" id="UP000249135">
    <property type="component" value="Unassembled WGS sequence"/>
</dbReference>
<dbReference type="AlphaFoldDB" id="A0A2W5ST75"/>
<organism evidence="1 2">
    <name type="scientific">Variovorax paradoxus</name>
    <dbReference type="NCBI Taxonomy" id="34073"/>
    <lineage>
        <taxon>Bacteria</taxon>
        <taxon>Pseudomonadati</taxon>
        <taxon>Pseudomonadota</taxon>
        <taxon>Betaproteobacteria</taxon>
        <taxon>Burkholderiales</taxon>
        <taxon>Comamonadaceae</taxon>
        <taxon>Variovorax</taxon>
    </lineage>
</organism>
<protein>
    <submittedName>
        <fullName evidence="1">Uncharacterized protein</fullName>
    </submittedName>
</protein>
<evidence type="ECO:0000313" key="1">
    <source>
        <dbReference type="EMBL" id="PZQ77940.1"/>
    </source>
</evidence>
<accession>A0A2W5ST75</accession>
<reference evidence="1 2" key="1">
    <citation type="submission" date="2017-08" db="EMBL/GenBank/DDBJ databases">
        <title>Infants hospitalized years apart are colonized by the same room-sourced microbial strains.</title>
        <authorList>
            <person name="Brooks B."/>
            <person name="Olm M.R."/>
            <person name="Firek B.A."/>
            <person name="Baker R."/>
            <person name="Thomas B.C."/>
            <person name="Morowitz M.J."/>
            <person name="Banfield J.F."/>
        </authorList>
    </citation>
    <scope>NUCLEOTIDE SEQUENCE [LARGE SCALE GENOMIC DNA]</scope>
    <source>
        <strain evidence="1">S2_005_003_R2_41</strain>
    </source>
</reference>